<dbReference type="Pfam" id="PF00345">
    <property type="entry name" value="PapD_N"/>
    <property type="match status" value="1"/>
</dbReference>
<accession>A0ABN9IQF8</accession>
<dbReference type="InterPro" id="IPR050643">
    <property type="entry name" value="Periplasmic_pilus_chap"/>
</dbReference>
<feature type="domain" description="Pili assembly chaperone N-terminal" evidence="6">
    <location>
        <begin position="66"/>
        <end position="181"/>
    </location>
</feature>
<dbReference type="EMBL" id="CATZBU010000002">
    <property type="protein sequence ID" value="CAJ0785591.1"/>
    <property type="molecule type" value="Genomic_DNA"/>
</dbReference>
<evidence type="ECO:0000256" key="4">
    <source>
        <dbReference type="ARBA" id="ARBA00022764"/>
    </source>
</evidence>
<dbReference type="RefSeq" id="WP_316664786.1">
    <property type="nucleotide sequence ID" value="NZ_CATZBU010000002.1"/>
</dbReference>
<organism evidence="8 9">
    <name type="scientific">Ralstonia psammae</name>
    <dbReference type="NCBI Taxonomy" id="3058598"/>
    <lineage>
        <taxon>Bacteria</taxon>
        <taxon>Pseudomonadati</taxon>
        <taxon>Pseudomonadota</taxon>
        <taxon>Betaproteobacteria</taxon>
        <taxon>Burkholderiales</taxon>
        <taxon>Burkholderiaceae</taxon>
        <taxon>Ralstonia</taxon>
    </lineage>
</organism>
<dbReference type="InterPro" id="IPR008962">
    <property type="entry name" value="PapD-like_sf"/>
</dbReference>
<sequence length="273" mass="30376">MNQSNANHGRHDAVAVRSRPRWAAAERFQRTEWSGVRAALRGITRRAVILVAALQPFLVIPANAALTITGTRVIYHEASKSVIVPVTNLDNQPVLVQSWITNAQNEDDPAIPFAIAEPLFKVEPDRSSDVRIFYAGQGMPSDRESMMFLNIMGIPVKPTQQNTVQFAIKQRLKLFYRPNALSGSVSDAVAALRWQTKRDQIEVTNASPFHVSLIDLDLQWQGGHRAISDYLLLEPGATQVFDATVTHTVGPLRMRFVEINDVGLQVPHEVDLP</sequence>
<protein>
    <recommendedName>
        <fullName evidence="10">Molecular chaperone</fullName>
    </recommendedName>
</protein>
<evidence type="ECO:0000256" key="5">
    <source>
        <dbReference type="ARBA" id="ARBA00023186"/>
    </source>
</evidence>
<reference evidence="8 9" key="1">
    <citation type="submission" date="2023-07" db="EMBL/GenBank/DDBJ databases">
        <authorList>
            <person name="Peeters C."/>
        </authorList>
    </citation>
    <scope>NUCLEOTIDE SEQUENCE [LARGE SCALE GENOMIC DNA]</scope>
    <source>
        <strain evidence="8 9">LMG 19083</strain>
    </source>
</reference>
<dbReference type="Proteomes" id="UP001189813">
    <property type="component" value="Unassembled WGS sequence"/>
</dbReference>
<evidence type="ECO:0000259" key="6">
    <source>
        <dbReference type="Pfam" id="PF00345"/>
    </source>
</evidence>
<dbReference type="InterPro" id="IPR036316">
    <property type="entry name" value="Pili_assmbl_chap_C_dom_sf"/>
</dbReference>
<gene>
    <name evidence="8" type="ORF">LMG19083_01320</name>
</gene>
<evidence type="ECO:0008006" key="10">
    <source>
        <dbReference type="Google" id="ProtNLM"/>
    </source>
</evidence>
<dbReference type="PRINTS" id="PR00969">
    <property type="entry name" value="CHAPERONPILI"/>
</dbReference>
<keyword evidence="9" id="KW-1185">Reference proteome</keyword>
<evidence type="ECO:0000256" key="2">
    <source>
        <dbReference type="ARBA" id="ARBA00007399"/>
    </source>
</evidence>
<keyword evidence="3" id="KW-0732">Signal</keyword>
<dbReference type="InterPro" id="IPR013783">
    <property type="entry name" value="Ig-like_fold"/>
</dbReference>
<proteinExistence type="inferred from homology"/>
<dbReference type="InterPro" id="IPR016148">
    <property type="entry name" value="Pili_assmbl_chaperone_C"/>
</dbReference>
<evidence type="ECO:0000313" key="8">
    <source>
        <dbReference type="EMBL" id="CAJ0785591.1"/>
    </source>
</evidence>
<dbReference type="InterPro" id="IPR016147">
    <property type="entry name" value="Pili_assmbl_chaperone_N"/>
</dbReference>
<evidence type="ECO:0000256" key="1">
    <source>
        <dbReference type="ARBA" id="ARBA00004418"/>
    </source>
</evidence>
<feature type="domain" description="Pili assembly chaperone C-terminal" evidence="7">
    <location>
        <begin position="203"/>
        <end position="266"/>
    </location>
</feature>
<dbReference type="PANTHER" id="PTHR30251">
    <property type="entry name" value="PILUS ASSEMBLY CHAPERONE"/>
    <property type="match status" value="1"/>
</dbReference>
<dbReference type="SUPFAM" id="SSF49354">
    <property type="entry name" value="PapD-like"/>
    <property type="match status" value="1"/>
</dbReference>
<dbReference type="InterPro" id="IPR001829">
    <property type="entry name" value="Pili_assmbl_chaperone_bac"/>
</dbReference>
<evidence type="ECO:0000313" key="9">
    <source>
        <dbReference type="Proteomes" id="UP001189813"/>
    </source>
</evidence>
<name>A0ABN9IQF8_9RALS</name>
<keyword evidence="5" id="KW-0143">Chaperone</keyword>
<dbReference type="SUPFAM" id="SSF49584">
    <property type="entry name" value="Periplasmic chaperone C-domain"/>
    <property type="match status" value="1"/>
</dbReference>
<comment type="similarity">
    <text evidence="2">Belongs to the periplasmic pilus chaperone family.</text>
</comment>
<dbReference type="PANTHER" id="PTHR30251:SF2">
    <property type="entry name" value="FIMBRIAL CHAPERONE YADV-RELATED"/>
    <property type="match status" value="1"/>
</dbReference>
<dbReference type="Pfam" id="PF02753">
    <property type="entry name" value="PapD_C"/>
    <property type="match status" value="1"/>
</dbReference>
<keyword evidence="4" id="KW-0574">Periplasm</keyword>
<evidence type="ECO:0000259" key="7">
    <source>
        <dbReference type="Pfam" id="PF02753"/>
    </source>
</evidence>
<comment type="subcellular location">
    <subcellularLocation>
        <location evidence="1">Periplasm</location>
    </subcellularLocation>
</comment>
<evidence type="ECO:0000256" key="3">
    <source>
        <dbReference type="ARBA" id="ARBA00022729"/>
    </source>
</evidence>
<dbReference type="Gene3D" id="2.60.40.10">
    <property type="entry name" value="Immunoglobulins"/>
    <property type="match status" value="2"/>
</dbReference>
<comment type="caution">
    <text evidence="8">The sequence shown here is derived from an EMBL/GenBank/DDBJ whole genome shotgun (WGS) entry which is preliminary data.</text>
</comment>